<keyword evidence="4" id="KW-1185">Reference proteome</keyword>
<dbReference type="EMBL" id="FWEW01000770">
    <property type="protein sequence ID" value="SLM35638.1"/>
    <property type="molecule type" value="Genomic_DNA"/>
</dbReference>
<dbReference type="InterPro" id="IPR013103">
    <property type="entry name" value="RVT_2"/>
</dbReference>
<organism evidence="3 4">
    <name type="scientific">Lasallia pustulata</name>
    <dbReference type="NCBI Taxonomy" id="136370"/>
    <lineage>
        <taxon>Eukaryota</taxon>
        <taxon>Fungi</taxon>
        <taxon>Dikarya</taxon>
        <taxon>Ascomycota</taxon>
        <taxon>Pezizomycotina</taxon>
        <taxon>Lecanoromycetes</taxon>
        <taxon>OSLEUM clade</taxon>
        <taxon>Umbilicariomycetidae</taxon>
        <taxon>Umbilicariales</taxon>
        <taxon>Umbilicariaceae</taxon>
        <taxon>Lasallia</taxon>
    </lineage>
</organism>
<sequence length="280" mass="32361">MEEVEEVPTAQQENSVPEPEISAEPEPMEEDIPEESRRYFLRERDQEKRKRNADEDTDEKNHLKKLVKAMLAIIFDNNEVADEHTPVITVLSAASLHSHGKSLEEDILKAFRTVLTNTQEYPEDYTMTAKVMNGIKIPHPYKEAVNNPEHAAEWMEAIKEELHSLVVNGTWEEFILPKRANLVSTKWVSNIKKLITGEIEQFKARLVAQGFGQQYGVDYTETFAPTVRMDTLRMFLAIVAKEDLECQQYNIKNAFTESHLKEQIFLEPPQGYYVKKDHVL</sequence>
<dbReference type="AlphaFoldDB" id="A0A1W5CXP9"/>
<feature type="compositionally biased region" description="Basic and acidic residues" evidence="1">
    <location>
        <begin position="34"/>
        <end position="54"/>
    </location>
</feature>
<evidence type="ECO:0000313" key="3">
    <source>
        <dbReference type="EMBL" id="SLM35638.1"/>
    </source>
</evidence>
<feature type="region of interest" description="Disordered" evidence="1">
    <location>
        <begin position="1"/>
        <end position="59"/>
    </location>
</feature>
<accession>A0A1W5CXP9</accession>
<feature type="compositionally biased region" description="Acidic residues" evidence="1">
    <location>
        <begin position="21"/>
        <end position="33"/>
    </location>
</feature>
<evidence type="ECO:0000256" key="1">
    <source>
        <dbReference type="SAM" id="MobiDB-lite"/>
    </source>
</evidence>
<reference evidence="4" key="1">
    <citation type="submission" date="2017-03" db="EMBL/GenBank/DDBJ databases">
        <authorList>
            <person name="Sharma R."/>
            <person name="Thines M."/>
        </authorList>
    </citation>
    <scope>NUCLEOTIDE SEQUENCE [LARGE SCALE GENOMIC DNA]</scope>
</reference>
<evidence type="ECO:0000259" key="2">
    <source>
        <dbReference type="Pfam" id="PF07727"/>
    </source>
</evidence>
<dbReference type="Proteomes" id="UP000192927">
    <property type="component" value="Unassembled WGS sequence"/>
</dbReference>
<evidence type="ECO:0000313" key="4">
    <source>
        <dbReference type="Proteomes" id="UP000192927"/>
    </source>
</evidence>
<protein>
    <submittedName>
        <fullName evidence="3">Related to retrotransposon hobase</fullName>
    </submittedName>
</protein>
<feature type="domain" description="Reverse transcriptase Ty1/copia-type" evidence="2">
    <location>
        <begin position="169"/>
        <end position="275"/>
    </location>
</feature>
<dbReference type="Pfam" id="PF07727">
    <property type="entry name" value="RVT_2"/>
    <property type="match status" value="1"/>
</dbReference>
<name>A0A1W5CXP9_9LECA</name>
<proteinExistence type="predicted"/>